<keyword evidence="4" id="KW-1185">Reference proteome</keyword>
<dbReference type="Gene3D" id="1.20.120.160">
    <property type="entry name" value="HPT domain"/>
    <property type="match status" value="1"/>
</dbReference>
<protein>
    <submittedName>
        <fullName evidence="3">Hpt domain-containing protein</fullName>
    </submittedName>
</protein>
<dbReference type="Pfam" id="PF01627">
    <property type="entry name" value="Hpt"/>
    <property type="match status" value="1"/>
</dbReference>
<reference evidence="3 4" key="1">
    <citation type="journal article" date="2020" name="J Geophys Res Biogeosci">
        <title>Magnetotaxis as an Adaptation to Enable Bacterial Shuttling of Microbial Sulfur and Sulfur Cycling Across Aquatic Oxic#Anoxic Interfaces.</title>
        <authorList>
            <person name="Li J."/>
            <person name="Liu P."/>
            <person name="Wang J."/>
            <person name="Roberts A.P."/>
            <person name="Pan Y."/>
        </authorList>
    </citation>
    <scope>NUCLEOTIDE SEQUENCE [LARGE SCALE GENOMIC DNA]</scope>
    <source>
        <strain evidence="3 4">MYR-1_YQ</strain>
    </source>
</reference>
<comment type="caution">
    <text evidence="3">The sequence shown here is derived from an EMBL/GenBank/DDBJ whole genome shotgun (WGS) entry which is preliminary data.</text>
</comment>
<feature type="modified residue" description="Phosphohistidine" evidence="1">
    <location>
        <position position="66"/>
    </location>
</feature>
<name>A0ABS6S347_9BACT</name>
<dbReference type="Proteomes" id="UP001196980">
    <property type="component" value="Unassembled WGS sequence"/>
</dbReference>
<dbReference type="EMBL" id="JABXWD010000512">
    <property type="protein sequence ID" value="MBV6343272.1"/>
    <property type="molecule type" value="Genomic_DNA"/>
</dbReference>
<accession>A0ABS6S347</accession>
<evidence type="ECO:0000313" key="4">
    <source>
        <dbReference type="Proteomes" id="UP001196980"/>
    </source>
</evidence>
<feature type="domain" description="HPt" evidence="2">
    <location>
        <begin position="27"/>
        <end position="120"/>
    </location>
</feature>
<evidence type="ECO:0000313" key="3">
    <source>
        <dbReference type="EMBL" id="MBV6343272.1"/>
    </source>
</evidence>
<dbReference type="SUPFAM" id="SSF47226">
    <property type="entry name" value="Histidine-containing phosphotransfer domain, HPT domain"/>
    <property type="match status" value="1"/>
</dbReference>
<dbReference type="PROSITE" id="PS50894">
    <property type="entry name" value="HPT"/>
    <property type="match status" value="1"/>
</dbReference>
<gene>
    <name evidence="3" type="ORF">HWQ67_16975</name>
</gene>
<evidence type="ECO:0000256" key="1">
    <source>
        <dbReference type="PROSITE-ProRule" id="PRU00110"/>
    </source>
</evidence>
<proteinExistence type="predicted"/>
<evidence type="ECO:0000259" key="2">
    <source>
        <dbReference type="PROSITE" id="PS50894"/>
    </source>
</evidence>
<dbReference type="InterPro" id="IPR036641">
    <property type="entry name" value="HPT_dom_sf"/>
</dbReference>
<sequence>MADGETLHLPTTLEGIDVEKGIDRWMDPMIYMEGLTGFSDKYGNAAQIISSLLDDNDIDKAGRLLHSIKGVSGNLELPQVYRLSQEIEHSLREHDIERARTLLTEFMEALSTVVASIARVGVQHLQGSSRP</sequence>
<dbReference type="InterPro" id="IPR008207">
    <property type="entry name" value="Sig_transdc_His_kin_Hpt_dom"/>
</dbReference>
<keyword evidence="1" id="KW-0597">Phosphoprotein</keyword>
<organism evidence="3 4">
    <name type="scientific">Candidatus Magnetobacterium casense</name>
    <dbReference type="NCBI Taxonomy" id="1455061"/>
    <lineage>
        <taxon>Bacteria</taxon>
        <taxon>Pseudomonadati</taxon>
        <taxon>Nitrospirota</taxon>
        <taxon>Thermodesulfovibrionia</taxon>
        <taxon>Thermodesulfovibrionales</taxon>
        <taxon>Candidatus Magnetobacteriaceae</taxon>
        <taxon>Candidatus Magnetobacterium</taxon>
    </lineage>
</organism>